<reference evidence="1 2" key="1">
    <citation type="journal article" date="2018" name="Mol. Biol. Evol.">
        <title>Broad Genomic Sampling Reveals a Smut Pathogenic Ancestry of the Fungal Clade Ustilaginomycotina.</title>
        <authorList>
            <person name="Kijpornyongpan T."/>
            <person name="Mondo S.J."/>
            <person name="Barry K."/>
            <person name="Sandor L."/>
            <person name="Lee J."/>
            <person name="Lipzen A."/>
            <person name="Pangilinan J."/>
            <person name="LaButti K."/>
            <person name="Hainaut M."/>
            <person name="Henrissat B."/>
            <person name="Grigoriev I.V."/>
            <person name="Spatafora J.W."/>
            <person name="Aime M.C."/>
        </authorList>
    </citation>
    <scope>NUCLEOTIDE SEQUENCE [LARGE SCALE GENOMIC DNA]</scope>
    <source>
        <strain evidence="1 2">SA 807</strain>
    </source>
</reference>
<accession>A0ACD0NMK6</accession>
<dbReference type="EMBL" id="KZ820581">
    <property type="protein sequence ID" value="PWN47024.1"/>
    <property type="molecule type" value="Genomic_DNA"/>
</dbReference>
<dbReference type="Proteomes" id="UP000245626">
    <property type="component" value="Unassembled WGS sequence"/>
</dbReference>
<sequence length="300" mass="31209">MSPSATFLLVNAAAAALLAASSMVSAQYSAAYTPSPTGLPQKTENGQTGTNRCGTESSPTSECQNAYLNSVTDFCLWGPPNGGAIADTERIEVAYCTKAGRGTRLFPPGTITGAHFVKTPHYVQITVTGDFTKIGIPSGDEGGELDPHGADGNGNPVGSLVFSNAFGQGLVQMHEWMSFMSATDACFRACSDGNLATTYCPHIYDELGCAWNMPVNNDSPGQFENCEGDDAQQIGVYEVNGKKSTFYQSQTLLGTPVPPAHPAPSSSNCKNLPSVELGAPPPSAPPPSSSLDTLSPPPPP</sequence>
<proteinExistence type="predicted"/>
<evidence type="ECO:0000313" key="2">
    <source>
        <dbReference type="Proteomes" id="UP000245626"/>
    </source>
</evidence>
<name>A0ACD0NMK6_9BASI</name>
<organism evidence="1 2">
    <name type="scientific">Violaceomyces palustris</name>
    <dbReference type="NCBI Taxonomy" id="1673888"/>
    <lineage>
        <taxon>Eukaryota</taxon>
        <taxon>Fungi</taxon>
        <taxon>Dikarya</taxon>
        <taxon>Basidiomycota</taxon>
        <taxon>Ustilaginomycotina</taxon>
        <taxon>Ustilaginomycetes</taxon>
        <taxon>Violaceomycetales</taxon>
        <taxon>Violaceomycetaceae</taxon>
        <taxon>Violaceomyces</taxon>
    </lineage>
</organism>
<protein>
    <submittedName>
        <fullName evidence="1">Uncharacterized protein</fullName>
    </submittedName>
</protein>
<evidence type="ECO:0000313" key="1">
    <source>
        <dbReference type="EMBL" id="PWN47024.1"/>
    </source>
</evidence>
<keyword evidence="2" id="KW-1185">Reference proteome</keyword>
<gene>
    <name evidence="1" type="ORF">IE53DRAFT_364980</name>
</gene>